<feature type="region of interest" description="Disordered" evidence="1">
    <location>
        <begin position="172"/>
        <end position="195"/>
    </location>
</feature>
<name>A0ABD3MQN2_9STRA</name>
<reference evidence="3 4" key="1">
    <citation type="submission" date="2024-10" db="EMBL/GenBank/DDBJ databases">
        <title>Updated reference genomes for cyclostephanoid diatoms.</title>
        <authorList>
            <person name="Roberts W.R."/>
            <person name="Alverson A.J."/>
        </authorList>
    </citation>
    <scope>NUCLEOTIDE SEQUENCE [LARGE SCALE GENOMIC DNA]</scope>
    <source>
        <strain evidence="3 4">AJA010-31</strain>
    </source>
</reference>
<accession>A0ABD3MQN2</accession>
<feature type="domain" description="Orc1-like AAA ATPase" evidence="2">
    <location>
        <begin position="600"/>
        <end position="784"/>
    </location>
</feature>
<keyword evidence="4" id="KW-1185">Reference proteome</keyword>
<proteinExistence type="predicted"/>
<dbReference type="PANTHER" id="PTHR43642">
    <property type="entry name" value="HYBRID SIGNAL TRANSDUCTION HISTIDINE KINASE G"/>
    <property type="match status" value="1"/>
</dbReference>
<comment type="caution">
    <text evidence="3">The sequence shown here is derived from an EMBL/GenBank/DDBJ whole genome shotgun (WGS) entry which is preliminary data.</text>
</comment>
<evidence type="ECO:0000256" key="1">
    <source>
        <dbReference type="SAM" id="MobiDB-lite"/>
    </source>
</evidence>
<dbReference type="InterPro" id="IPR053159">
    <property type="entry name" value="Hybrid_Histidine_Kinase"/>
</dbReference>
<dbReference type="EMBL" id="JALLPJ020001388">
    <property type="protein sequence ID" value="KAL3766233.1"/>
    <property type="molecule type" value="Genomic_DNA"/>
</dbReference>
<dbReference type="InterPro" id="IPR027417">
    <property type="entry name" value="P-loop_NTPase"/>
</dbReference>
<dbReference type="Pfam" id="PF13191">
    <property type="entry name" value="AAA_16"/>
    <property type="match status" value="1"/>
</dbReference>
<dbReference type="Proteomes" id="UP001530400">
    <property type="component" value="Unassembled WGS sequence"/>
</dbReference>
<dbReference type="InterPro" id="IPR041664">
    <property type="entry name" value="AAA_16"/>
</dbReference>
<evidence type="ECO:0000313" key="4">
    <source>
        <dbReference type="Proteomes" id="UP001530400"/>
    </source>
</evidence>
<evidence type="ECO:0000259" key="2">
    <source>
        <dbReference type="Pfam" id="PF13191"/>
    </source>
</evidence>
<sequence length="1570" mass="176202">MSSDNNCTKPPKNAIRCDCRHRRQCHETQLQLFRRDHTSKFFGFSRVRIPPFIKRPYDVDSLTVQESKKLLVINSLVTNLGITHDKLMRSDVVHISKHHWKEAAIDYVAAKGDKFGMTHIFEFASREEWLQANTLEDDAAVFSARPKFKAFLAPNQGVDEWPLLYGHSDGANEESSDADIKHTDRKLSPDSLYPASDSQVREDFISSFMGNLDEVELSDYDFEFEPAEEQKISHEVALQAFQEQETLDEIDTSNLQSMWQTAADADVAAAVPLVDVPLRQWIKYAKLSIEDTDGKQDPASLTFLHPALKIAICLAEQISQSETLMSMATNWAEFVVVQVEQDGCVNLQISPTSFLSREEKEPDLNQELEKLLESYGETGSDYPDASTLYASSSFSTKKTSESNDDGALELEHLKALHFLNVQSAVLQWPETEPKSMYNCIIDVDESIGKYRQIYYLSLVFYELFSGGQIPPPTLHALASFDGAFISLSTTTLVKRSGAEPSATHAKRHQGPSTSEVIGLCQLSFEYLRLMGISSPICCLIYNMMDCVYGDLSGKDCYSSVFEVMLDLMLMSSKPSKFLRGFNTDNIPILATQLQEIDIPRHQEFNAIMTCYRRCEEGSCEITIIQGESGSGKSWMSQKVLRLIAAQGGIVVTSKFDQMKQAKPFAAIATAFDSFIDVLIKSKQHEWANDIINKMQDALGEDACHLMNVIPKLSLIIDGDVCQNTAAPSLLDTSAQNSVQRLHDLFCRFIEVISVNVQVSLTLCLDDIQWADEASIDLLAKLVQGKKKFFFLGCCRDDEVKNSPFERMLTHLREADIKTTTVQLKRMEEDCLNSVMSELLCLSPRLIRPFSRIVHSKTRGNCLFISQLMLSLNRDGLIYLDFNKQRWVWNEEKILSTKLPENVAICYTNGIIKLPIDEQLALHALSVFGASARIMYLVLLENQLGLKLVEPLTRAAAEGLVINHAGSFHFCHDRIQEASYNLIGGLARRSNHLIYGRCLVQYARDIGDDDMLFVAVNQINIAGPASISDADECYTMANHNLIAGKKAMAMSAFASAYSLLEHGICFLDEENHWQNHYKFSLTLYELACQSALASANINGLNRLLEEAMQHVKCSEDKLNLQFIHLSSLAHSSNLTVALRTGLTVLSDLGEEIPINPSHELVTQIKIYTQSMLAGFLDHEILSNLPMMTNTRTIAAMKFLARLQTISFFENHKLHTIIILKMVQLSLREGLCPASAFGFACFGSFIAKTGDLSSGHRFVSLAKSLLNKVEAKESAGEILCMMAEVKSYVEPFLAANELRVQAEAAALRIGDTNWACCARTQFCYGLFWGGTNLHIVREKSSAALTFFRVHDHKPVSAFQSVLQRSIHALCEKESDAPPADGVSARLHWITAFHTLYLTFVFNGNGIKEQCENLLQTKASFSFLTTGHSIEVMIIGLCSCQLYRQTGDAVWADRANKCSEKMKAWVEQGSSWNFKQKLLLMQAEEHYSSGDLNHAKDLYRGAITYAKQHKFLNDESLACELAARFYLGIGEESVSLEHFRQALDKYHEWGAVRKANSLFEYINTTLRQHFVKS</sequence>
<organism evidence="3 4">
    <name type="scientific">Cyclotella atomus</name>
    <dbReference type="NCBI Taxonomy" id="382360"/>
    <lineage>
        <taxon>Eukaryota</taxon>
        <taxon>Sar</taxon>
        <taxon>Stramenopiles</taxon>
        <taxon>Ochrophyta</taxon>
        <taxon>Bacillariophyta</taxon>
        <taxon>Coscinodiscophyceae</taxon>
        <taxon>Thalassiosirophycidae</taxon>
        <taxon>Stephanodiscales</taxon>
        <taxon>Stephanodiscaceae</taxon>
        <taxon>Cyclotella</taxon>
    </lineage>
</organism>
<evidence type="ECO:0000313" key="3">
    <source>
        <dbReference type="EMBL" id="KAL3766233.1"/>
    </source>
</evidence>
<gene>
    <name evidence="3" type="ORF">ACHAWO_012235</name>
</gene>
<dbReference type="PANTHER" id="PTHR43642:SF1">
    <property type="entry name" value="HYBRID SIGNAL TRANSDUCTION HISTIDINE KINASE G"/>
    <property type="match status" value="1"/>
</dbReference>
<dbReference type="SUPFAM" id="SSF52540">
    <property type="entry name" value="P-loop containing nucleoside triphosphate hydrolases"/>
    <property type="match status" value="1"/>
</dbReference>
<feature type="compositionally biased region" description="Basic and acidic residues" evidence="1">
    <location>
        <begin position="178"/>
        <end position="188"/>
    </location>
</feature>
<protein>
    <recommendedName>
        <fullName evidence="2">Orc1-like AAA ATPase domain-containing protein</fullName>
    </recommendedName>
</protein>